<keyword evidence="1" id="KW-0853">WD repeat</keyword>
<organism evidence="4 5">
    <name type="scientific">Cochliobolus heterostrophus (strain C4 / ATCC 48331 / race T)</name>
    <name type="common">Southern corn leaf blight fungus</name>
    <name type="synonym">Bipolaris maydis</name>
    <dbReference type="NCBI Taxonomy" id="665024"/>
    <lineage>
        <taxon>Eukaryota</taxon>
        <taxon>Fungi</taxon>
        <taxon>Dikarya</taxon>
        <taxon>Ascomycota</taxon>
        <taxon>Pezizomycotina</taxon>
        <taxon>Dothideomycetes</taxon>
        <taxon>Pleosporomycetidae</taxon>
        <taxon>Pleosporales</taxon>
        <taxon>Pleosporineae</taxon>
        <taxon>Pleosporaceae</taxon>
        <taxon>Bipolaris</taxon>
    </lineage>
</organism>
<accession>N4XYI1</accession>
<feature type="compositionally biased region" description="Acidic residues" evidence="2">
    <location>
        <begin position="383"/>
        <end position="398"/>
    </location>
</feature>
<proteinExistence type="predicted"/>
<dbReference type="PANTHER" id="PTHR24148:SF80">
    <property type="entry name" value="HETEROKARYON INCOMPATIBILITY DOMAIN-CONTAINING PROTEIN"/>
    <property type="match status" value="1"/>
</dbReference>
<reference evidence="5" key="2">
    <citation type="journal article" date="2013" name="PLoS Genet.">
        <title>Comparative genome structure, secondary metabolite, and effector coding capacity across Cochliobolus pathogens.</title>
        <authorList>
            <person name="Condon B.J."/>
            <person name="Leng Y."/>
            <person name="Wu D."/>
            <person name="Bushley K.E."/>
            <person name="Ohm R.A."/>
            <person name="Otillar R."/>
            <person name="Martin J."/>
            <person name="Schackwitz W."/>
            <person name="Grimwood J."/>
            <person name="MohdZainudin N."/>
            <person name="Xue C."/>
            <person name="Wang R."/>
            <person name="Manning V.A."/>
            <person name="Dhillon B."/>
            <person name="Tu Z.J."/>
            <person name="Steffenson B.J."/>
            <person name="Salamov A."/>
            <person name="Sun H."/>
            <person name="Lowry S."/>
            <person name="LaButti K."/>
            <person name="Han J."/>
            <person name="Copeland A."/>
            <person name="Lindquist E."/>
            <person name="Barry K."/>
            <person name="Schmutz J."/>
            <person name="Baker S.E."/>
            <person name="Ciuffetti L.M."/>
            <person name="Grigoriev I.V."/>
            <person name="Zhong S."/>
            <person name="Turgeon B.G."/>
        </authorList>
    </citation>
    <scope>NUCLEOTIDE SEQUENCE [LARGE SCALE GENOMIC DNA]</scope>
    <source>
        <strain evidence="5">C4 / ATCC 48331 / race T</strain>
    </source>
</reference>
<dbReference type="AlphaFoldDB" id="N4XYI1"/>
<dbReference type="SUPFAM" id="SSF50978">
    <property type="entry name" value="WD40 repeat-like"/>
    <property type="match status" value="1"/>
</dbReference>
<dbReference type="InterPro" id="IPR036322">
    <property type="entry name" value="WD40_repeat_dom_sf"/>
</dbReference>
<feature type="region of interest" description="Disordered" evidence="2">
    <location>
        <begin position="356"/>
        <end position="419"/>
    </location>
</feature>
<evidence type="ECO:0000313" key="5">
    <source>
        <dbReference type="Proteomes" id="UP000012338"/>
    </source>
</evidence>
<feature type="compositionally biased region" description="Basic residues" evidence="2">
    <location>
        <begin position="401"/>
        <end position="410"/>
    </location>
</feature>
<sequence length="1126" mass="124309">MFENLCALPVEHDIFVQTVHPQQPLVAVGLANGDVHTYRLPAGASDDDNDDDDDNDTTLASESGFGTIDRIWRTRRHKGSCRTLAYSVDGASLVSAGTDGMVKVADSMTGQVTAKIAIPLDPSNGGIDAPTLVHALSPQSLILTTDSGALHIYDIRNLKGGEKVSLKPENTHRPHDDYVSSLTPLPPTRASTSGFSKQWVTTGGSTLAVTDIRRGVMVRSEDQEEELLSSAIVTGLSTKGSNVGEKVVVGASNGVLTLWERGVWDDQDDRIIIDRSKGGGESLDAITVVPDGVGPGGKIVAVGMGNGNIRFAKIGPNKIVAELKHDELSHESVIGLDFDVTGRMISSGGKTVKVWGEQTWQDVDEDDEDEETENGKRQHDSNDSDDSDGMDDSSEEDEPKQKRKKRKKNKGQQAKGHDDCNCFYSALSKTSVFQPATSNGPSDATGNLDGLALDHIRDFVSKRRLQRGEKDTRPPSISLYQPLADGEIRVLELSPGDFEDPLYGKLHMVNIDFSHPSRVEHTVYPFDNPANTSRRTFTYTRHTNHAVSLTTETPVWYTAISYVWGAPVFDQTIWLGDMSLKILKSLASALRYLRLKDKSIFVWTDQICINQQDIAEKGQQIPLMRMIYSHATNTVIWLGDDDGEDPVGALDLLETVYARLQGTDAQVTPADFARLDFPPVSDQVWWDVRQLLRRPWFSRLWTIQEAVLSRNLFVKCGHASVCWDDLAAWCYCLEETGILRWLVSNADLDLQRPLREHTKFLPPQGAVVVESIQADRLQSMGLIQKEYLLNILVSTRYAQATEPKDKVYGVLGIADSNIVPDYSPSLSVREVYRQACLTQLPHLKYELLSCVDHDQPLQPSWVPDWSTPRVTEALGYSTKAWALYCAGGRPVNGKEPPRMALREDKNALTLTGKVFDMIISAGCVCEDAVLDIVDPKTKNRDLASYVDLALKSKQWHKYLISGTSIYKAFMNTLLAGRDGSGALAPTIDHEEAFSLILDSTTGQTPSLPGQTISTRRRKGHFTLENLKTRKPARTVEDLQTALRAALSMRRFAVTKQGYFALVPRGAQIGDEIAVFDRACVPFVLRRKSSGSAQNDFELLGESYVHGVMEGEIINADDVKLEDITLV</sequence>
<evidence type="ECO:0000313" key="4">
    <source>
        <dbReference type="EMBL" id="ENI10247.1"/>
    </source>
</evidence>
<evidence type="ECO:0000256" key="2">
    <source>
        <dbReference type="SAM" id="MobiDB-lite"/>
    </source>
</evidence>
<feature type="compositionally biased region" description="Acidic residues" evidence="2">
    <location>
        <begin position="45"/>
        <end position="56"/>
    </location>
</feature>
<feature type="region of interest" description="Disordered" evidence="2">
    <location>
        <begin position="39"/>
        <end position="60"/>
    </location>
</feature>
<feature type="compositionally biased region" description="Acidic residues" evidence="2">
    <location>
        <begin position="362"/>
        <end position="372"/>
    </location>
</feature>
<dbReference type="GeneID" id="25847344"/>
<dbReference type="Pfam" id="PF06985">
    <property type="entry name" value="HET"/>
    <property type="match status" value="1"/>
</dbReference>
<reference evidence="4 5" key="1">
    <citation type="journal article" date="2012" name="PLoS Pathog.">
        <title>Diverse lifestyles and strategies of plant pathogenesis encoded in the genomes of eighteen Dothideomycetes fungi.</title>
        <authorList>
            <person name="Ohm R.A."/>
            <person name="Feau N."/>
            <person name="Henrissat B."/>
            <person name="Schoch C.L."/>
            <person name="Horwitz B.A."/>
            <person name="Barry K.W."/>
            <person name="Condon B.J."/>
            <person name="Copeland A.C."/>
            <person name="Dhillon B."/>
            <person name="Glaser F."/>
            <person name="Hesse C.N."/>
            <person name="Kosti I."/>
            <person name="LaButti K."/>
            <person name="Lindquist E.A."/>
            <person name="Lucas S."/>
            <person name="Salamov A.A."/>
            <person name="Bradshaw R.E."/>
            <person name="Ciuffetti L."/>
            <person name="Hamelin R.C."/>
            <person name="Kema G.H.J."/>
            <person name="Lawrence C."/>
            <person name="Scott J.A."/>
            <person name="Spatafora J.W."/>
            <person name="Turgeon B.G."/>
            <person name="de Wit P.J.G.M."/>
            <person name="Zhong S."/>
            <person name="Goodwin S.B."/>
            <person name="Grigoriev I.V."/>
        </authorList>
    </citation>
    <scope>NUCLEOTIDE SEQUENCE [LARGE SCALE GENOMIC DNA]</scope>
    <source>
        <strain evidence="5">C4 / ATCC 48331 / race T</strain>
    </source>
</reference>
<dbReference type="PANTHER" id="PTHR24148">
    <property type="entry name" value="ANKYRIN REPEAT DOMAIN-CONTAINING PROTEIN 39 HOMOLOG-RELATED"/>
    <property type="match status" value="1"/>
</dbReference>
<feature type="repeat" description="WD" evidence="1">
    <location>
        <begin position="74"/>
        <end position="115"/>
    </location>
</feature>
<name>N4XYI1_COCH4</name>
<feature type="compositionally biased region" description="Basic and acidic residues" evidence="2">
    <location>
        <begin position="165"/>
        <end position="178"/>
    </location>
</feature>
<evidence type="ECO:0000256" key="1">
    <source>
        <dbReference type="PROSITE-ProRule" id="PRU00221"/>
    </source>
</evidence>
<feature type="domain" description="Heterokaryon incompatibility" evidence="3">
    <location>
        <begin position="557"/>
        <end position="705"/>
    </location>
</feature>
<dbReference type="Pfam" id="PF26639">
    <property type="entry name" value="Het-6_barrel"/>
    <property type="match status" value="1"/>
</dbReference>
<dbReference type="PROSITE" id="PS50082">
    <property type="entry name" value="WD_REPEATS_2"/>
    <property type="match status" value="1"/>
</dbReference>
<protein>
    <recommendedName>
        <fullName evidence="3">Heterokaryon incompatibility domain-containing protein</fullName>
    </recommendedName>
</protein>
<feature type="compositionally biased region" description="Basic and acidic residues" evidence="2">
    <location>
        <begin position="373"/>
        <end position="382"/>
    </location>
</feature>
<dbReference type="EMBL" id="KB733445">
    <property type="protein sequence ID" value="ENI10247.1"/>
    <property type="molecule type" value="Genomic_DNA"/>
</dbReference>
<dbReference type="OrthoDB" id="2288928at2759"/>
<dbReference type="Proteomes" id="UP000012338">
    <property type="component" value="Unassembled WGS sequence"/>
</dbReference>
<dbReference type="InterPro" id="IPR010730">
    <property type="entry name" value="HET"/>
</dbReference>
<evidence type="ECO:0000259" key="3">
    <source>
        <dbReference type="Pfam" id="PF06985"/>
    </source>
</evidence>
<keyword evidence="5" id="KW-1185">Reference proteome</keyword>
<dbReference type="InterPro" id="IPR001680">
    <property type="entry name" value="WD40_rpt"/>
</dbReference>
<dbReference type="HOGENOM" id="CLU_280054_0_0_1"/>
<dbReference type="SMART" id="SM00320">
    <property type="entry name" value="WD40"/>
    <property type="match status" value="3"/>
</dbReference>
<dbReference type="InterPro" id="IPR015943">
    <property type="entry name" value="WD40/YVTN_repeat-like_dom_sf"/>
</dbReference>
<gene>
    <name evidence="4" type="ORF">COCC4DRAFT_68576</name>
</gene>
<feature type="region of interest" description="Disordered" evidence="2">
    <location>
        <begin position="165"/>
        <end position="197"/>
    </location>
</feature>
<dbReference type="InterPro" id="IPR052895">
    <property type="entry name" value="HetReg/Transcr_Mod"/>
</dbReference>
<dbReference type="Gene3D" id="2.130.10.10">
    <property type="entry name" value="YVTN repeat-like/Quinoprotein amine dehydrogenase"/>
    <property type="match status" value="2"/>
</dbReference>